<reference evidence="2 3" key="1">
    <citation type="submission" date="2020-07" db="EMBL/GenBank/DDBJ databases">
        <title>Comparative genomics of pyrophilous fungi reveals a link between fire events and developmental genes.</title>
        <authorList>
            <consortium name="DOE Joint Genome Institute"/>
            <person name="Steindorff A.S."/>
            <person name="Carver A."/>
            <person name="Calhoun S."/>
            <person name="Stillman K."/>
            <person name="Liu H."/>
            <person name="Lipzen A."/>
            <person name="Pangilinan J."/>
            <person name="Labutti K."/>
            <person name="Bruns T.D."/>
            <person name="Grigoriev I.V."/>
        </authorList>
    </citation>
    <scope>NUCLEOTIDE SEQUENCE [LARGE SCALE GENOMIC DNA]</scope>
    <source>
        <strain evidence="2 3">CBS 144469</strain>
    </source>
</reference>
<evidence type="ECO:0000256" key="1">
    <source>
        <dbReference type="SAM" id="MobiDB-lite"/>
    </source>
</evidence>
<organism evidence="2 3">
    <name type="scientific">Ephemerocybe angulata</name>
    <dbReference type="NCBI Taxonomy" id="980116"/>
    <lineage>
        <taxon>Eukaryota</taxon>
        <taxon>Fungi</taxon>
        <taxon>Dikarya</taxon>
        <taxon>Basidiomycota</taxon>
        <taxon>Agaricomycotina</taxon>
        <taxon>Agaricomycetes</taxon>
        <taxon>Agaricomycetidae</taxon>
        <taxon>Agaricales</taxon>
        <taxon>Agaricineae</taxon>
        <taxon>Psathyrellaceae</taxon>
        <taxon>Ephemerocybe</taxon>
    </lineage>
</organism>
<evidence type="ECO:0000313" key="2">
    <source>
        <dbReference type="EMBL" id="KAF6761067.1"/>
    </source>
</evidence>
<proteinExistence type="predicted"/>
<gene>
    <name evidence="2" type="ORF">DFP72DRAFT_842721</name>
</gene>
<accession>A0A8H6IB54</accession>
<dbReference type="AlphaFoldDB" id="A0A8H6IB54"/>
<feature type="compositionally biased region" description="Basic and acidic residues" evidence="1">
    <location>
        <begin position="108"/>
        <end position="117"/>
    </location>
</feature>
<dbReference type="EMBL" id="JACGCI010000010">
    <property type="protein sequence ID" value="KAF6761067.1"/>
    <property type="molecule type" value="Genomic_DNA"/>
</dbReference>
<keyword evidence="3" id="KW-1185">Reference proteome</keyword>
<evidence type="ECO:0000313" key="3">
    <source>
        <dbReference type="Proteomes" id="UP000521943"/>
    </source>
</evidence>
<comment type="caution">
    <text evidence="2">The sequence shown here is derived from an EMBL/GenBank/DDBJ whole genome shotgun (WGS) entry which is preliminary data.</text>
</comment>
<dbReference type="Proteomes" id="UP000521943">
    <property type="component" value="Unassembled WGS sequence"/>
</dbReference>
<feature type="region of interest" description="Disordered" evidence="1">
    <location>
        <begin position="75"/>
        <end position="130"/>
    </location>
</feature>
<name>A0A8H6IB54_9AGAR</name>
<feature type="compositionally biased region" description="Polar residues" evidence="1">
    <location>
        <begin position="98"/>
        <end position="107"/>
    </location>
</feature>
<sequence>MVRPSHWLEPVSLPLRSRAGIPLYQRYWRTATPMTQMTADYDLVVKTRGADATSVEDGACRPVLNCDKLQQAKKRDLPTGCSSEFSNPPYDSPRHLAWSNNAPTFDTRQTHTGDGRKTGLGQDLETTIVR</sequence>
<protein>
    <submittedName>
        <fullName evidence="2">Uncharacterized protein</fullName>
    </submittedName>
</protein>